<evidence type="ECO:0000256" key="2">
    <source>
        <dbReference type="PROSITE-ProRule" id="PRU00191"/>
    </source>
</evidence>
<accession>A0AAN8J7G8</accession>
<dbReference type="PROSITE" id="PS50001">
    <property type="entry name" value="SH2"/>
    <property type="match status" value="1"/>
</dbReference>
<dbReference type="InterPro" id="IPR036860">
    <property type="entry name" value="SH2_dom_sf"/>
</dbReference>
<feature type="compositionally biased region" description="Basic and acidic residues" evidence="3">
    <location>
        <begin position="194"/>
        <end position="209"/>
    </location>
</feature>
<feature type="region of interest" description="Disordered" evidence="3">
    <location>
        <begin position="40"/>
        <end position="73"/>
    </location>
</feature>
<dbReference type="Pfam" id="PF00017">
    <property type="entry name" value="SH2"/>
    <property type="match status" value="1"/>
</dbReference>
<feature type="domain" description="SH2" evidence="4">
    <location>
        <begin position="354"/>
        <end position="446"/>
    </location>
</feature>
<gene>
    <name evidence="5" type="ORF">SNE40_018517</name>
</gene>
<dbReference type="SUPFAM" id="SSF55550">
    <property type="entry name" value="SH2 domain"/>
    <property type="match status" value="1"/>
</dbReference>
<protein>
    <recommendedName>
        <fullName evidence="4">SH2 domain-containing protein</fullName>
    </recommendedName>
</protein>
<dbReference type="SMART" id="SM00252">
    <property type="entry name" value="SH2"/>
    <property type="match status" value="1"/>
</dbReference>
<keyword evidence="1 2" id="KW-0727">SH2 domain</keyword>
<dbReference type="Proteomes" id="UP001347796">
    <property type="component" value="Unassembled WGS sequence"/>
</dbReference>
<feature type="region of interest" description="Disordered" evidence="3">
    <location>
        <begin position="174"/>
        <end position="209"/>
    </location>
</feature>
<dbReference type="EMBL" id="JAZGQO010000014">
    <property type="protein sequence ID" value="KAK6170028.1"/>
    <property type="molecule type" value="Genomic_DNA"/>
</dbReference>
<evidence type="ECO:0000313" key="5">
    <source>
        <dbReference type="EMBL" id="KAK6170028.1"/>
    </source>
</evidence>
<feature type="compositionally biased region" description="Low complexity" evidence="3">
    <location>
        <begin position="63"/>
        <end position="73"/>
    </location>
</feature>
<dbReference type="InterPro" id="IPR000980">
    <property type="entry name" value="SH2"/>
</dbReference>
<evidence type="ECO:0000259" key="4">
    <source>
        <dbReference type="PROSITE" id="PS50001"/>
    </source>
</evidence>
<comment type="caution">
    <text evidence="5">The sequence shown here is derived from an EMBL/GenBank/DDBJ whole genome shotgun (WGS) entry which is preliminary data.</text>
</comment>
<feature type="compositionally biased region" description="Basic and acidic residues" evidence="3">
    <location>
        <begin position="40"/>
        <end position="53"/>
    </location>
</feature>
<name>A0AAN8J7G8_PATCE</name>
<feature type="region of interest" description="Disordered" evidence="3">
    <location>
        <begin position="133"/>
        <end position="156"/>
    </location>
</feature>
<dbReference type="Gene3D" id="3.30.505.10">
    <property type="entry name" value="SH2 domain"/>
    <property type="match status" value="1"/>
</dbReference>
<evidence type="ECO:0000256" key="3">
    <source>
        <dbReference type="SAM" id="MobiDB-lite"/>
    </source>
</evidence>
<dbReference type="FunFam" id="3.30.505.10:FF:000034">
    <property type="entry name" value="SH2 domain-containing protein 4A"/>
    <property type="match status" value="1"/>
</dbReference>
<dbReference type="PRINTS" id="PR00401">
    <property type="entry name" value="SH2DOMAIN"/>
</dbReference>
<dbReference type="AlphaFoldDB" id="A0AAN8J7G8"/>
<evidence type="ECO:0000313" key="6">
    <source>
        <dbReference type="Proteomes" id="UP001347796"/>
    </source>
</evidence>
<keyword evidence="6" id="KW-1185">Reference proteome</keyword>
<feature type="region of interest" description="Disordered" evidence="3">
    <location>
        <begin position="236"/>
        <end position="259"/>
    </location>
</feature>
<organism evidence="5 6">
    <name type="scientific">Patella caerulea</name>
    <name type="common">Rayed Mediterranean limpet</name>
    <dbReference type="NCBI Taxonomy" id="87958"/>
    <lineage>
        <taxon>Eukaryota</taxon>
        <taxon>Metazoa</taxon>
        <taxon>Spiralia</taxon>
        <taxon>Lophotrochozoa</taxon>
        <taxon>Mollusca</taxon>
        <taxon>Gastropoda</taxon>
        <taxon>Patellogastropoda</taxon>
        <taxon>Patelloidea</taxon>
        <taxon>Patellidae</taxon>
        <taxon>Patella</taxon>
    </lineage>
</organism>
<evidence type="ECO:0000256" key="1">
    <source>
        <dbReference type="ARBA" id="ARBA00022999"/>
    </source>
</evidence>
<feature type="compositionally biased region" description="Basic and acidic residues" evidence="3">
    <location>
        <begin position="305"/>
        <end position="325"/>
    </location>
</feature>
<dbReference type="PANTHER" id="PTHR14388:SF17">
    <property type="entry name" value="SH2 DOMAIN-CONTAINING PROTEIN"/>
    <property type="match status" value="1"/>
</dbReference>
<feature type="compositionally biased region" description="Basic and acidic residues" evidence="3">
    <location>
        <begin position="174"/>
        <end position="187"/>
    </location>
</feature>
<reference evidence="5 6" key="1">
    <citation type="submission" date="2024-01" db="EMBL/GenBank/DDBJ databases">
        <title>The genome of the rayed Mediterranean limpet Patella caerulea (Linnaeus, 1758).</title>
        <authorList>
            <person name="Anh-Thu Weber A."/>
            <person name="Halstead-Nussloch G."/>
        </authorList>
    </citation>
    <scope>NUCLEOTIDE SEQUENCE [LARGE SCALE GENOMIC DNA]</scope>
    <source>
        <strain evidence="5">AATW-2023a</strain>
        <tissue evidence="5">Whole specimen</tissue>
    </source>
</reference>
<dbReference type="GO" id="GO:0005737">
    <property type="term" value="C:cytoplasm"/>
    <property type="evidence" value="ECO:0007669"/>
    <property type="project" value="TreeGrafter"/>
</dbReference>
<dbReference type="PANTHER" id="PTHR14388">
    <property type="entry name" value="T CELL-SPECIFIC ADAPTER PROTEIN TSAD"/>
    <property type="match status" value="1"/>
</dbReference>
<sequence>MLEQILKDMYIEPALLNELNEDQKQQLFIKLREEQKRRYREHEREWEEAEAKNKLKPKKSPKPGKAGKPVKTVKFLTGKDNKEWVWVMGEHPNDQSIEHMLQKEAQEKALQQADKEAEELRKKEELELRRQYEEDRRRLEKHKAEKEAEIRRKREEAELYQTLKEARLEAERLEKEKKKTEEEEKKKLQQLQEIQERNRRKSVERADTYKNRRSTEIYSKWKENREMFERMAIESNKEVEKSWKEQEKKAKEAEQKRREMARQARKECIESLKRVNNKIHATNAFKAASRLPPDLKPPLPPKRNVLKDKNVIKKSKPRTEPLPPDRKSVVEWFVSEEKPKGAGIDPDTGNVAEWFHGIISRTDAERLLEKKAVGSFIVRVSERVWGYTISYKAQDRLKHFLIDTSDDGYQFFGANQVQHETLSDLVKFHKETSITVIGEEKLLHPCGQIVEPPDHAELFHSQLQITPL</sequence>
<feature type="region of interest" description="Disordered" evidence="3">
    <location>
        <begin position="284"/>
        <end position="325"/>
    </location>
</feature>
<proteinExistence type="predicted"/>